<evidence type="ECO:0000313" key="1">
    <source>
        <dbReference type="EMBL" id="MCD9875822.1"/>
    </source>
</evidence>
<proteinExistence type="predicted"/>
<organism evidence="1 2">
    <name type="scientific">Streptomyces guryensis</name>
    <dbReference type="NCBI Taxonomy" id="2886947"/>
    <lineage>
        <taxon>Bacteria</taxon>
        <taxon>Bacillati</taxon>
        <taxon>Actinomycetota</taxon>
        <taxon>Actinomycetes</taxon>
        <taxon>Kitasatosporales</taxon>
        <taxon>Streptomycetaceae</taxon>
        <taxon>Streptomyces</taxon>
    </lineage>
</organism>
<dbReference type="AlphaFoldDB" id="A0A9Q3VQ67"/>
<dbReference type="EMBL" id="JAJSBI010000009">
    <property type="protein sequence ID" value="MCD9875822.1"/>
    <property type="molecule type" value="Genomic_DNA"/>
</dbReference>
<accession>A0A9Q3VQ67</accession>
<name>A0A9Q3VQ67_9ACTN</name>
<dbReference type="RefSeq" id="WP_232649938.1">
    <property type="nucleotide sequence ID" value="NZ_JAJSBI010000009.1"/>
</dbReference>
<keyword evidence="2" id="KW-1185">Reference proteome</keyword>
<gene>
    <name evidence="1" type="ORF">LJ657_19585</name>
</gene>
<comment type="caution">
    <text evidence="1">The sequence shown here is derived from an EMBL/GenBank/DDBJ whole genome shotgun (WGS) entry which is preliminary data.</text>
</comment>
<evidence type="ECO:0008006" key="3">
    <source>
        <dbReference type="Google" id="ProtNLM"/>
    </source>
</evidence>
<dbReference type="Proteomes" id="UP001108029">
    <property type="component" value="Unassembled WGS sequence"/>
</dbReference>
<evidence type="ECO:0000313" key="2">
    <source>
        <dbReference type="Proteomes" id="UP001108029"/>
    </source>
</evidence>
<protein>
    <recommendedName>
        <fullName evidence="3">Lactonase, 7-bladed beta-propeller</fullName>
    </recommendedName>
</protein>
<sequence length="61" mass="6323">MCQGVIDLAVTQDEKFLYVQNGTSGIVDGFRIGRNGSLTKVTTATGLPSFAESGMEGIAAV</sequence>
<reference evidence="1" key="1">
    <citation type="submission" date="2021-12" db="EMBL/GenBank/DDBJ databases">
        <authorList>
            <person name="Lee J.-H."/>
            <person name="Kim S.-B."/>
        </authorList>
    </citation>
    <scope>NUCLEOTIDE SEQUENCE</scope>
    <source>
        <strain evidence="1">NR30</strain>
    </source>
</reference>